<name>A0A7U9TJW6_9MOLU</name>
<evidence type="ECO:0000313" key="2">
    <source>
        <dbReference type="Proteomes" id="UP000620133"/>
    </source>
</evidence>
<dbReference type="RefSeq" id="WP_176238873.1">
    <property type="nucleotide sequence ID" value="NZ_AP024412.1"/>
</dbReference>
<protein>
    <submittedName>
        <fullName evidence="1">Cyclase</fullName>
    </submittedName>
</protein>
<reference evidence="1" key="1">
    <citation type="submission" date="2021-01" db="EMBL/GenBank/DDBJ databases">
        <title>Draft genome sequence of Acholeplasmataceae bacterium strain Mahy22.</title>
        <authorList>
            <person name="Watanabe M."/>
            <person name="Kojima H."/>
            <person name="Fukui M."/>
        </authorList>
    </citation>
    <scope>NUCLEOTIDE SEQUENCE</scope>
    <source>
        <strain evidence="1">Mahy22</strain>
    </source>
</reference>
<dbReference type="Proteomes" id="UP000620133">
    <property type="component" value="Chromosome"/>
</dbReference>
<gene>
    <name evidence="1" type="ORF">MPAN_012020</name>
</gene>
<dbReference type="Pfam" id="PF04199">
    <property type="entry name" value="Cyclase"/>
    <property type="match status" value="1"/>
</dbReference>
<dbReference type="GO" id="GO:0019441">
    <property type="term" value="P:L-tryptophan catabolic process to kynurenine"/>
    <property type="evidence" value="ECO:0007669"/>
    <property type="project" value="InterPro"/>
</dbReference>
<dbReference type="PANTHER" id="PTHR31118">
    <property type="entry name" value="CYCLASE-LIKE PROTEIN 2"/>
    <property type="match status" value="1"/>
</dbReference>
<proteinExistence type="predicted"/>
<dbReference type="AlphaFoldDB" id="A0A7U9TJW6"/>
<dbReference type="GO" id="GO:0004061">
    <property type="term" value="F:arylformamidase activity"/>
    <property type="evidence" value="ECO:0007669"/>
    <property type="project" value="InterPro"/>
</dbReference>
<keyword evidence="2" id="KW-1185">Reference proteome</keyword>
<sequence length="205" mass="23805">MIYYDVSMKITPDMQVYKNKDSKKPVFRVASDFDTSPAHETEVTMNLHTGTHMDFPLHMIKDGQTSSKLELNRLIREVKVFDMTHIKDAISKDDLVDLDICKNDFILFKTQNSYEDKFNFKFIYIDQSAALYLNQKEIRGVGVDALGVERDQENHMTHKLLFEKDIYIIEGLRLKEIKQGSYFMYALPIKMDHADALLLSVILVA</sequence>
<accession>A0A7U9TJW6</accession>
<evidence type="ECO:0000313" key="1">
    <source>
        <dbReference type="EMBL" id="BCR36309.1"/>
    </source>
</evidence>
<dbReference type="InterPro" id="IPR007325">
    <property type="entry name" value="KFase/CYL"/>
</dbReference>
<dbReference type="Gene3D" id="3.50.30.50">
    <property type="entry name" value="Putative cyclase"/>
    <property type="match status" value="1"/>
</dbReference>
<dbReference type="KEGG" id="manr:MPAN_012020"/>
<dbReference type="PANTHER" id="PTHR31118:SF12">
    <property type="entry name" value="CYCLASE-LIKE PROTEIN 2"/>
    <property type="match status" value="1"/>
</dbReference>
<dbReference type="EMBL" id="AP024412">
    <property type="protein sequence ID" value="BCR36309.1"/>
    <property type="molecule type" value="Genomic_DNA"/>
</dbReference>
<dbReference type="InterPro" id="IPR037175">
    <property type="entry name" value="KFase_sf"/>
</dbReference>
<dbReference type="SUPFAM" id="SSF102198">
    <property type="entry name" value="Putative cyclase"/>
    <property type="match status" value="1"/>
</dbReference>
<organism evidence="1 2">
    <name type="scientific">Mariniplasma anaerobium</name>
    <dbReference type="NCBI Taxonomy" id="2735436"/>
    <lineage>
        <taxon>Bacteria</taxon>
        <taxon>Bacillati</taxon>
        <taxon>Mycoplasmatota</taxon>
        <taxon>Mollicutes</taxon>
        <taxon>Acholeplasmatales</taxon>
        <taxon>Acholeplasmataceae</taxon>
        <taxon>Mariniplasma</taxon>
    </lineage>
</organism>